<name>A0ABQ9GYJ5_9NEOP</name>
<evidence type="ECO:0000313" key="2">
    <source>
        <dbReference type="EMBL" id="KAJ8877043.1"/>
    </source>
</evidence>
<dbReference type="EMBL" id="JARBHB010000008">
    <property type="protein sequence ID" value="KAJ8877043.1"/>
    <property type="molecule type" value="Genomic_DNA"/>
</dbReference>
<dbReference type="Proteomes" id="UP001159363">
    <property type="component" value="Chromosome 7"/>
</dbReference>
<accession>A0ABQ9GYJ5</accession>
<sequence length="419" mass="46502">MRQILLLTGFLGCLQFLLPLHSGAAPYLHRFALIGFQDLDVERLQNLSTPRCAGMILCPQPYTRSIRNKYGLVSVFPEVYLAVDERNSSEAVTLEGAGMLITSDTKIQFSCADKADGVHVDSSSCRIYYNAGSPQPHVPGRTASCIPRRRTESYNIYGGNLFLHVDYRANSVRLRHMQHVAHAVKRKLNHLEQLMKATPLSTNSYDSLLPPRHSGAERLTCSPSTKTIRVRSPAGSLRIFACGNRVFSGISRFPLPFIPCGHRSGVCECGVVAVYRCWRGRRETHTCAAGQVFSAQKLRCEEATNDTAAASCRPPLLESPPHACADVIGGGLYPDTTAACRHYYRQATTPIRCSRLSDHFRSEPRKTFTDAASMPSISRNTCINQPLHGHPDRLMNPWKVPDCSATRHSTFTEDAYIVH</sequence>
<reference evidence="2 3" key="1">
    <citation type="submission" date="2023-02" db="EMBL/GenBank/DDBJ databases">
        <title>LHISI_Scaffold_Assembly.</title>
        <authorList>
            <person name="Stuart O.P."/>
            <person name="Cleave R."/>
            <person name="Magrath M.J.L."/>
            <person name="Mikheyev A.S."/>
        </authorList>
    </citation>
    <scope>NUCLEOTIDE SEQUENCE [LARGE SCALE GENOMIC DNA]</scope>
    <source>
        <strain evidence="2">Daus_M_001</strain>
        <tissue evidence="2">Leg muscle</tissue>
    </source>
</reference>
<comment type="caution">
    <text evidence="2">The sequence shown here is derived from an EMBL/GenBank/DDBJ whole genome shotgun (WGS) entry which is preliminary data.</text>
</comment>
<keyword evidence="3" id="KW-1185">Reference proteome</keyword>
<protein>
    <recommendedName>
        <fullName evidence="4">Sushi domain-containing protein</fullName>
    </recommendedName>
</protein>
<evidence type="ECO:0000256" key="1">
    <source>
        <dbReference type="SAM" id="SignalP"/>
    </source>
</evidence>
<proteinExistence type="predicted"/>
<evidence type="ECO:0008006" key="4">
    <source>
        <dbReference type="Google" id="ProtNLM"/>
    </source>
</evidence>
<gene>
    <name evidence="2" type="ORF">PR048_021495</name>
</gene>
<feature type="signal peptide" evidence="1">
    <location>
        <begin position="1"/>
        <end position="19"/>
    </location>
</feature>
<evidence type="ECO:0000313" key="3">
    <source>
        <dbReference type="Proteomes" id="UP001159363"/>
    </source>
</evidence>
<keyword evidence="1" id="KW-0732">Signal</keyword>
<feature type="chain" id="PRO_5047326527" description="Sushi domain-containing protein" evidence="1">
    <location>
        <begin position="20"/>
        <end position="419"/>
    </location>
</feature>
<organism evidence="2 3">
    <name type="scientific">Dryococelus australis</name>
    <dbReference type="NCBI Taxonomy" id="614101"/>
    <lineage>
        <taxon>Eukaryota</taxon>
        <taxon>Metazoa</taxon>
        <taxon>Ecdysozoa</taxon>
        <taxon>Arthropoda</taxon>
        <taxon>Hexapoda</taxon>
        <taxon>Insecta</taxon>
        <taxon>Pterygota</taxon>
        <taxon>Neoptera</taxon>
        <taxon>Polyneoptera</taxon>
        <taxon>Phasmatodea</taxon>
        <taxon>Verophasmatodea</taxon>
        <taxon>Anareolatae</taxon>
        <taxon>Phasmatidae</taxon>
        <taxon>Eurycanthinae</taxon>
        <taxon>Dryococelus</taxon>
    </lineage>
</organism>